<gene>
    <name evidence="1" type="ORF">Y1Q_0021987</name>
</gene>
<sequence length="174" mass="19856">MHLIQDWWLHIIHYTWVDKQWLDSFCMTQDTFWNLLQHLWPHLERQDADLHLALPADTWLALTLLKLTTLASLCYIGHLFGVGKATAREAVLEVYGMFQDMLGHTVLHVHDLLAVVAHLHSRYGTMSYNSAGGKPGLPNNLCHCLEGYLWLCYVSLPPTAKEDNTTSIDAFLGM</sequence>
<keyword evidence="2" id="KW-1185">Reference proteome</keyword>
<organism evidence="1 2">
    <name type="scientific">Alligator mississippiensis</name>
    <name type="common">American alligator</name>
    <dbReference type="NCBI Taxonomy" id="8496"/>
    <lineage>
        <taxon>Eukaryota</taxon>
        <taxon>Metazoa</taxon>
        <taxon>Chordata</taxon>
        <taxon>Craniata</taxon>
        <taxon>Vertebrata</taxon>
        <taxon>Euteleostomi</taxon>
        <taxon>Archelosauria</taxon>
        <taxon>Archosauria</taxon>
        <taxon>Crocodylia</taxon>
        <taxon>Alligatoridae</taxon>
        <taxon>Alligatorinae</taxon>
        <taxon>Alligator</taxon>
    </lineage>
</organism>
<proteinExistence type="predicted"/>
<dbReference type="EMBL" id="AKHW03002600">
    <property type="protein sequence ID" value="KYO37679.1"/>
    <property type="molecule type" value="Genomic_DNA"/>
</dbReference>
<accession>A0A151NLY2</accession>
<dbReference type="AlphaFoldDB" id="A0A151NLY2"/>
<evidence type="ECO:0000313" key="2">
    <source>
        <dbReference type="Proteomes" id="UP000050525"/>
    </source>
</evidence>
<evidence type="ECO:0000313" key="1">
    <source>
        <dbReference type="EMBL" id="KYO37679.1"/>
    </source>
</evidence>
<dbReference type="Proteomes" id="UP000050525">
    <property type="component" value="Unassembled WGS sequence"/>
</dbReference>
<comment type="caution">
    <text evidence="1">The sequence shown here is derived from an EMBL/GenBank/DDBJ whole genome shotgun (WGS) entry which is preliminary data.</text>
</comment>
<name>A0A151NLY2_ALLMI</name>
<protein>
    <submittedName>
        <fullName evidence="1">Uncharacterized protein</fullName>
    </submittedName>
</protein>
<reference evidence="1 2" key="1">
    <citation type="journal article" date="2012" name="Genome Biol.">
        <title>Sequencing three crocodilian genomes to illuminate the evolution of archosaurs and amniotes.</title>
        <authorList>
            <person name="St John J.A."/>
            <person name="Braun E.L."/>
            <person name="Isberg S.R."/>
            <person name="Miles L.G."/>
            <person name="Chong A.Y."/>
            <person name="Gongora J."/>
            <person name="Dalzell P."/>
            <person name="Moran C."/>
            <person name="Bed'hom B."/>
            <person name="Abzhanov A."/>
            <person name="Burgess S.C."/>
            <person name="Cooksey A.M."/>
            <person name="Castoe T.A."/>
            <person name="Crawford N.G."/>
            <person name="Densmore L.D."/>
            <person name="Drew J.C."/>
            <person name="Edwards S.V."/>
            <person name="Faircloth B.C."/>
            <person name="Fujita M.K."/>
            <person name="Greenwold M.J."/>
            <person name="Hoffmann F.G."/>
            <person name="Howard J.M."/>
            <person name="Iguchi T."/>
            <person name="Janes D.E."/>
            <person name="Khan S.Y."/>
            <person name="Kohno S."/>
            <person name="de Koning A.J."/>
            <person name="Lance S.L."/>
            <person name="McCarthy F.M."/>
            <person name="McCormack J.E."/>
            <person name="Merchant M.E."/>
            <person name="Peterson D.G."/>
            <person name="Pollock D.D."/>
            <person name="Pourmand N."/>
            <person name="Raney B.J."/>
            <person name="Roessler K.A."/>
            <person name="Sanford J.R."/>
            <person name="Sawyer R.H."/>
            <person name="Schmidt C.J."/>
            <person name="Triplett E.W."/>
            <person name="Tuberville T.D."/>
            <person name="Venegas-Anaya M."/>
            <person name="Howard J.T."/>
            <person name="Jarvis E.D."/>
            <person name="Guillette L.J.Jr."/>
            <person name="Glenn T.C."/>
            <person name="Green R.E."/>
            <person name="Ray D.A."/>
        </authorList>
    </citation>
    <scope>NUCLEOTIDE SEQUENCE [LARGE SCALE GENOMIC DNA]</scope>
    <source>
        <strain evidence="1">KSC_2009_1</strain>
    </source>
</reference>